<dbReference type="InterPro" id="IPR023981">
    <property type="entry name" value="MftF"/>
</dbReference>
<dbReference type="Pfam" id="PF00535">
    <property type="entry name" value="Glycos_transf_2"/>
    <property type="match status" value="1"/>
</dbReference>
<feature type="domain" description="Glycosyltransferase 2-like" evidence="1">
    <location>
        <begin position="98"/>
        <end position="210"/>
    </location>
</feature>
<dbReference type="Proteomes" id="UP000198859">
    <property type="component" value="Chromosome I"/>
</dbReference>
<keyword evidence="3" id="KW-1185">Reference proteome</keyword>
<protein>
    <submittedName>
        <fullName evidence="2">Mycofactocin system glycosyltransferase</fullName>
    </submittedName>
</protein>
<dbReference type="SUPFAM" id="SSF53448">
    <property type="entry name" value="Nucleotide-diphospho-sugar transferases"/>
    <property type="match status" value="1"/>
</dbReference>
<accession>A0A1H1XNZ7</accession>
<dbReference type="PANTHER" id="PTHR43646:SF6">
    <property type="entry name" value="PRE-MYCOFACTOCIN GLYCOSYLTRANSFERASE"/>
    <property type="match status" value="1"/>
</dbReference>
<sequence>MSAEPLPGDAARGAAGPLPPGFTVAVRDDVRRAGGGALLLGGSPLRAVRLSARARLLLVADRVEVADVVSEQLARRLLDANLADPVLDDVRVPAHELTVVVPVRDRAEQLARTLAPLAGLDVVVVDDASHDPAAVARVARAHGARVLALPVNLGPAGARNAGLREVATTHVGFVDSDVQVDAAVLLRLARHCADPRVALVGPLVRSRARSVPPRWFERYDEQSSSLALGSRSCSVRPGAAVAWLPSACLVGRTAALGDGFSEQMRVGEDVDLVWRLVGSGAVVRYEAGETALHDARSTVRDWLGRKYLYGTGGADLAARHGSLGAVAVLSPAMAAAGAAVLLRRRWSLPVVALGLARAVHQLGTSLPAAPERPALARSVAVRGLGWAVRQESALLLRHWWPLGVLALASPSGRRALGTAVAVDLVVHRDVVRRAGPLTTLVARRLDDLAYGAGLWAGALRLREPRGLAVRVVRRGR</sequence>
<dbReference type="Gene3D" id="3.90.550.10">
    <property type="entry name" value="Spore Coat Polysaccharide Biosynthesis Protein SpsA, Chain A"/>
    <property type="match status" value="1"/>
</dbReference>
<organism evidence="2 3">
    <name type="scientific">Nocardioides scoriae</name>
    <dbReference type="NCBI Taxonomy" id="642780"/>
    <lineage>
        <taxon>Bacteria</taxon>
        <taxon>Bacillati</taxon>
        <taxon>Actinomycetota</taxon>
        <taxon>Actinomycetes</taxon>
        <taxon>Propionibacteriales</taxon>
        <taxon>Nocardioidaceae</taxon>
        <taxon>Nocardioides</taxon>
    </lineage>
</organism>
<dbReference type="EMBL" id="LT629757">
    <property type="protein sequence ID" value="SDT10935.1"/>
    <property type="molecule type" value="Genomic_DNA"/>
</dbReference>
<evidence type="ECO:0000313" key="2">
    <source>
        <dbReference type="EMBL" id="SDT10935.1"/>
    </source>
</evidence>
<dbReference type="GO" id="GO:0016740">
    <property type="term" value="F:transferase activity"/>
    <property type="evidence" value="ECO:0007669"/>
    <property type="project" value="UniProtKB-KW"/>
</dbReference>
<gene>
    <name evidence="2" type="ORF">SAMN04488570_3550</name>
</gene>
<evidence type="ECO:0000313" key="3">
    <source>
        <dbReference type="Proteomes" id="UP000198859"/>
    </source>
</evidence>
<dbReference type="PANTHER" id="PTHR43646">
    <property type="entry name" value="GLYCOSYLTRANSFERASE"/>
    <property type="match status" value="1"/>
</dbReference>
<name>A0A1H1XNZ7_9ACTN</name>
<dbReference type="AlphaFoldDB" id="A0A1H1XNZ7"/>
<dbReference type="InterPro" id="IPR001173">
    <property type="entry name" value="Glyco_trans_2-like"/>
</dbReference>
<dbReference type="NCBIfam" id="TIGR03965">
    <property type="entry name" value="mycofact_glyco"/>
    <property type="match status" value="1"/>
</dbReference>
<reference evidence="3" key="1">
    <citation type="submission" date="2016-10" db="EMBL/GenBank/DDBJ databases">
        <authorList>
            <person name="Varghese N."/>
            <person name="Submissions S."/>
        </authorList>
    </citation>
    <scope>NUCLEOTIDE SEQUENCE [LARGE SCALE GENOMIC DNA]</scope>
    <source>
        <strain evidence="3">DSM 22127</strain>
    </source>
</reference>
<dbReference type="RefSeq" id="WP_091732439.1">
    <property type="nucleotide sequence ID" value="NZ_LT629757.1"/>
</dbReference>
<dbReference type="OrthoDB" id="5243838at2"/>
<dbReference type="STRING" id="642780.SAMN04488570_3550"/>
<proteinExistence type="predicted"/>
<keyword evidence="2" id="KW-0808">Transferase</keyword>
<dbReference type="InterPro" id="IPR029044">
    <property type="entry name" value="Nucleotide-diphossugar_trans"/>
</dbReference>
<evidence type="ECO:0000259" key="1">
    <source>
        <dbReference type="Pfam" id="PF00535"/>
    </source>
</evidence>